<evidence type="ECO:0000256" key="1">
    <source>
        <dbReference type="SAM" id="MobiDB-lite"/>
    </source>
</evidence>
<feature type="region of interest" description="Disordered" evidence="1">
    <location>
        <begin position="1"/>
        <end position="39"/>
    </location>
</feature>
<accession>A0A2I0A7K6</accession>
<dbReference type="EMBL" id="KZ452013">
    <property type="protein sequence ID" value="PKA51495.1"/>
    <property type="molecule type" value="Genomic_DNA"/>
</dbReference>
<gene>
    <name evidence="2" type="ORF">AXF42_Ash002860</name>
</gene>
<name>A0A2I0A7K6_9ASPA</name>
<sequence length="85" mass="9555">MMANEARRGASRRTGKAERCNPAETEPVELGASQIGKEEKPDPFLGLDLNFYGKITARPSYFSRIINRSPALPNFESNLFKMNYS</sequence>
<evidence type="ECO:0000313" key="3">
    <source>
        <dbReference type="Proteomes" id="UP000236161"/>
    </source>
</evidence>
<dbReference type="AlphaFoldDB" id="A0A2I0A7K6"/>
<proteinExistence type="predicted"/>
<protein>
    <submittedName>
        <fullName evidence="2">Uncharacterized protein</fullName>
    </submittedName>
</protein>
<reference evidence="2 3" key="1">
    <citation type="journal article" date="2017" name="Nature">
        <title>The Apostasia genome and the evolution of orchids.</title>
        <authorList>
            <person name="Zhang G.Q."/>
            <person name="Liu K.W."/>
            <person name="Li Z."/>
            <person name="Lohaus R."/>
            <person name="Hsiao Y.Y."/>
            <person name="Niu S.C."/>
            <person name="Wang J.Y."/>
            <person name="Lin Y.C."/>
            <person name="Xu Q."/>
            <person name="Chen L.J."/>
            <person name="Yoshida K."/>
            <person name="Fujiwara S."/>
            <person name="Wang Z.W."/>
            <person name="Zhang Y.Q."/>
            <person name="Mitsuda N."/>
            <person name="Wang M."/>
            <person name="Liu G.H."/>
            <person name="Pecoraro L."/>
            <person name="Huang H.X."/>
            <person name="Xiao X.J."/>
            <person name="Lin M."/>
            <person name="Wu X.Y."/>
            <person name="Wu W.L."/>
            <person name="Chen Y.Y."/>
            <person name="Chang S.B."/>
            <person name="Sakamoto S."/>
            <person name="Ohme-Takagi M."/>
            <person name="Yagi M."/>
            <person name="Zeng S.J."/>
            <person name="Shen C.Y."/>
            <person name="Yeh C.M."/>
            <person name="Luo Y.B."/>
            <person name="Tsai W.C."/>
            <person name="Van de Peer Y."/>
            <person name="Liu Z.J."/>
        </authorList>
    </citation>
    <scope>NUCLEOTIDE SEQUENCE [LARGE SCALE GENOMIC DNA]</scope>
    <source>
        <strain evidence="3">cv. Shenzhen</strain>
        <tissue evidence="2">Stem</tissue>
    </source>
</reference>
<evidence type="ECO:0000313" key="2">
    <source>
        <dbReference type="EMBL" id="PKA51495.1"/>
    </source>
</evidence>
<organism evidence="2 3">
    <name type="scientific">Apostasia shenzhenica</name>
    <dbReference type="NCBI Taxonomy" id="1088818"/>
    <lineage>
        <taxon>Eukaryota</taxon>
        <taxon>Viridiplantae</taxon>
        <taxon>Streptophyta</taxon>
        <taxon>Embryophyta</taxon>
        <taxon>Tracheophyta</taxon>
        <taxon>Spermatophyta</taxon>
        <taxon>Magnoliopsida</taxon>
        <taxon>Liliopsida</taxon>
        <taxon>Asparagales</taxon>
        <taxon>Orchidaceae</taxon>
        <taxon>Apostasioideae</taxon>
        <taxon>Apostasia</taxon>
    </lineage>
</organism>
<keyword evidence="3" id="KW-1185">Reference proteome</keyword>
<dbReference type="Proteomes" id="UP000236161">
    <property type="component" value="Unassembled WGS sequence"/>
</dbReference>